<keyword evidence="14" id="KW-1185">Reference proteome</keyword>
<feature type="region of interest" description="Disordered" evidence="9">
    <location>
        <begin position="326"/>
        <end position="345"/>
    </location>
</feature>
<dbReference type="RefSeq" id="WP_376806959.1">
    <property type="nucleotide sequence ID" value="NZ_JBHTAC010000013.1"/>
</dbReference>
<dbReference type="PANTHER" id="PTHR24421">
    <property type="entry name" value="NITRATE/NITRITE SENSOR PROTEIN NARX-RELATED"/>
    <property type="match status" value="1"/>
</dbReference>
<dbReference type="Pfam" id="PF07730">
    <property type="entry name" value="HisKA_3"/>
    <property type="match status" value="1"/>
</dbReference>
<proteinExistence type="predicted"/>
<evidence type="ECO:0000256" key="9">
    <source>
        <dbReference type="SAM" id="MobiDB-lite"/>
    </source>
</evidence>
<keyword evidence="10" id="KW-1133">Transmembrane helix</keyword>
<keyword evidence="5" id="KW-0547">Nucleotide-binding</keyword>
<feature type="transmembrane region" description="Helical" evidence="10">
    <location>
        <begin position="66"/>
        <end position="86"/>
    </location>
</feature>
<keyword evidence="4" id="KW-0808">Transferase</keyword>
<dbReference type="InterPro" id="IPR003594">
    <property type="entry name" value="HATPase_dom"/>
</dbReference>
<feature type="transmembrane region" description="Helical" evidence="10">
    <location>
        <begin position="41"/>
        <end position="59"/>
    </location>
</feature>
<keyword evidence="10" id="KW-0812">Transmembrane</keyword>
<evidence type="ECO:0000313" key="13">
    <source>
        <dbReference type="EMBL" id="MFC7243845.1"/>
    </source>
</evidence>
<evidence type="ECO:0000256" key="10">
    <source>
        <dbReference type="SAM" id="Phobius"/>
    </source>
</evidence>
<dbReference type="Pfam" id="PF02518">
    <property type="entry name" value="HATPase_c"/>
    <property type="match status" value="1"/>
</dbReference>
<sequence length="417" mass="44232">MHLLQRLAARPQLADTLFALVVGVLVIGCSFPTQSEQPDRLRLDTTALALLALGALALVVRRRWAVLACTVTFAVVTVFIGAGYPYGPLFLYVMITVYSLAAWRGTGWSVTVTSVLVVLYVWLSAWVEKEPDGVLFNLATTTFWLATPLIAGIAVRVRRHSLEQSAIEERRRHAYEERLRMAQEVHDVVGHSLAVISMNAGAALHVLSRSPDTAPQVEESLRAIRQAGTAALDELRVTLSAFTGVCPAPERPAAGLGLLPELAAATTSDRLTVRLTVHGTARPLRHAVDLAGYRIAQEALTNVLRHAAARRATVEVTYGPHEVALTVTDDGRGGTPLPGGSGLDSMRERARALHGALDAGPLPGGGFEVRAVLPYGDAPDPAPRVPGPQRGAVNPHPDSAAEPSTAGNPLPVPGGVA</sequence>
<evidence type="ECO:0000256" key="5">
    <source>
        <dbReference type="ARBA" id="ARBA00022741"/>
    </source>
</evidence>
<dbReference type="Gene3D" id="3.30.565.10">
    <property type="entry name" value="Histidine kinase-like ATPase, C-terminal domain"/>
    <property type="match status" value="1"/>
</dbReference>
<feature type="transmembrane region" description="Helical" evidence="10">
    <location>
        <begin position="12"/>
        <end position="35"/>
    </location>
</feature>
<gene>
    <name evidence="13" type="ORF">ACFQO7_15355</name>
</gene>
<organism evidence="13 14">
    <name type="scientific">Catellatospora aurea</name>
    <dbReference type="NCBI Taxonomy" id="1337874"/>
    <lineage>
        <taxon>Bacteria</taxon>
        <taxon>Bacillati</taxon>
        <taxon>Actinomycetota</taxon>
        <taxon>Actinomycetes</taxon>
        <taxon>Micromonosporales</taxon>
        <taxon>Micromonosporaceae</taxon>
        <taxon>Catellatospora</taxon>
    </lineage>
</organism>
<feature type="transmembrane region" description="Helical" evidence="10">
    <location>
        <begin position="106"/>
        <end position="127"/>
    </location>
</feature>
<evidence type="ECO:0000259" key="12">
    <source>
        <dbReference type="Pfam" id="PF07730"/>
    </source>
</evidence>
<comment type="catalytic activity">
    <reaction evidence="1">
        <text>ATP + protein L-histidine = ADP + protein N-phospho-L-histidine.</text>
        <dbReference type="EC" id="2.7.13.3"/>
    </reaction>
</comment>
<feature type="domain" description="Histidine kinase/HSP90-like ATPase" evidence="11">
    <location>
        <begin position="293"/>
        <end position="375"/>
    </location>
</feature>
<evidence type="ECO:0000256" key="3">
    <source>
        <dbReference type="ARBA" id="ARBA00022553"/>
    </source>
</evidence>
<dbReference type="InterPro" id="IPR011712">
    <property type="entry name" value="Sig_transdc_His_kin_sub3_dim/P"/>
</dbReference>
<evidence type="ECO:0000259" key="11">
    <source>
        <dbReference type="Pfam" id="PF02518"/>
    </source>
</evidence>
<dbReference type="CDD" id="cd16917">
    <property type="entry name" value="HATPase_UhpB-NarQ-NarX-like"/>
    <property type="match status" value="1"/>
</dbReference>
<evidence type="ECO:0000256" key="2">
    <source>
        <dbReference type="ARBA" id="ARBA00012438"/>
    </source>
</evidence>
<dbReference type="PROSITE" id="PS51257">
    <property type="entry name" value="PROKAR_LIPOPROTEIN"/>
    <property type="match status" value="1"/>
</dbReference>
<feature type="transmembrane region" description="Helical" evidence="10">
    <location>
        <begin position="134"/>
        <end position="155"/>
    </location>
</feature>
<dbReference type="PANTHER" id="PTHR24421:SF10">
    <property type="entry name" value="NITRATE_NITRITE SENSOR PROTEIN NARQ"/>
    <property type="match status" value="1"/>
</dbReference>
<keyword evidence="3" id="KW-0597">Phosphoprotein</keyword>
<dbReference type="EMBL" id="JBHTAC010000013">
    <property type="protein sequence ID" value="MFC7243845.1"/>
    <property type="molecule type" value="Genomic_DNA"/>
</dbReference>
<dbReference type="Proteomes" id="UP001596392">
    <property type="component" value="Unassembled WGS sequence"/>
</dbReference>
<protein>
    <recommendedName>
        <fullName evidence="2">histidine kinase</fullName>
        <ecNumber evidence="2">2.7.13.3</ecNumber>
    </recommendedName>
</protein>
<keyword evidence="7" id="KW-0067">ATP-binding</keyword>
<accession>A0ABW2GVB4</accession>
<evidence type="ECO:0000313" key="14">
    <source>
        <dbReference type="Proteomes" id="UP001596392"/>
    </source>
</evidence>
<feature type="domain" description="Signal transduction histidine kinase subgroup 3 dimerisation and phosphoacceptor" evidence="12">
    <location>
        <begin position="177"/>
        <end position="242"/>
    </location>
</feature>
<evidence type="ECO:0000256" key="7">
    <source>
        <dbReference type="ARBA" id="ARBA00022840"/>
    </source>
</evidence>
<feature type="region of interest" description="Disordered" evidence="9">
    <location>
        <begin position="374"/>
        <end position="417"/>
    </location>
</feature>
<dbReference type="InterPro" id="IPR050482">
    <property type="entry name" value="Sensor_HK_TwoCompSys"/>
</dbReference>
<keyword evidence="6 13" id="KW-0418">Kinase</keyword>
<evidence type="ECO:0000256" key="4">
    <source>
        <dbReference type="ARBA" id="ARBA00022679"/>
    </source>
</evidence>
<evidence type="ECO:0000256" key="6">
    <source>
        <dbReference type="ARBA" id="ARBA00022777"/>
    </source>
</evidence>
<evidence type="ECO:0000256" key="8">
    <source>
        <dbReference type="ARBA" id="ARBA00023012"/>
    </source>
</evidence>
<dbReference type="SUPFAM" id="SSF55874">
    <property type="entry name" value="ATPase domain of HSP90 chaperone/DNA topoisomerase II/histidine kinase"/>
    <property type="match status" value="1"/>
</dbReference>
<keyword evidence="8" id="KW-0902">Two-component regulatory system</keyword>
<name>A0ABW2GVB4_9ACTN</name>
<keyword evidence="10" id="KW-0472">Membrane</keyword>
<reference evidence="14" key="1">
    <citation type="journal article" date="2019" name="Int. J. Syst. Evol. Microbiol.">
        <title>The Global Catalogue of Microorganisms (GCM) 10K type strain sequencing project: providing services to taxonomists for standard genome sequencing and annotation.</title>
        <authorList>
            <consortium name="The Broad Institute Genomics Platform"/>
            <consortium name="The Broad Institute Genome Sequencing Center for Infectious Disease"/>
            <person name="Wu L."/>
            <person name="Ma J."/>
        </authorList>
    </citation>
    <scope>NUCLEOTIDE SEQUENCE [LARGE SCALE GENOMIC DNA]</scope>
    <source>
        <strain evidence="14">CGMCC 1.9106</strain>
    </source>
</reference>
<evidence type="ECO:0000256" key="1">
    <source>
        <dbReference type="ARBA" id="ARBA00000085"/>
    </source>
</evidence>
<dbReference type="GO" id="GO:0016301">
    <property type="term" value="F:kinase activity"/>
    <property type="evidence" value="ECO:0007669"/>
    <property type="project" value="UniProtKB-KW"/>
</dbReference>
<dbReference type="Gene3D" id="1.20.5.1930">
    <property type="match status" value="1"/>
</dbReference>
<feature type="compositionally biased region" description="Gly residues" evidence="9">
    <location>
        <begin position="333"/>
        <end position="342"/>
    </location>
</feature>
<comment type="caution">
    <text evidence="13">The sequence shown here is derived from an EMBL/GenBank/DDBJ whole genome shotgun (WGS) entry which is preliminary data.</text>
</comment>
<dbReference type="InterPro" id="IPR036890">
    <property type="entry name" value="HATPase_C_sf"/>
</dbReference>
<dbReference type="EC" id="2.7.13.3" evidence="2"/>